<dbReference type="EMBL" id="VSSQ01002018">
    <property type="protein sequence ID" value="MPM12754.1"/>
    <property type="molecule type" value="Genomic_DNA"/>
</dbReference>
<comment type="caution">
    <text evidence="1">The sequence shown here is derived from an EMBL/GenBank/DDBJ whole genome shotgun (WGS) entry which is preliminary data.</text>
</comment>
<evidence type="ECO:0000313" key="1">
    <source>
        <dbReference type="EMBL" id="MPM12754.1"/>
    </source>
</evidence>
<reference evidence="1" key="1">
    <citation type="submission" date="2019-08" db="EMBL/GenBank/DDBJ databases">
        <authorList>
            <person name="Kucharzyk K."/>
            <person name="Murdoch R.W."/>
            <person name="Higgins S."/>
            <person name="Loffler F."/>
        </authorList>
    </citation>
    <scope>NUCLEOTIDE SEQUENCE</scope>
</reference>
<gene>
    <name evidence="1" type="ORF">SDC9_59108</name>
</gene>
<proteinExistence type="predicted"/>
<dbReference type="AlphaFoldDB" id="A0A644XF24"/>
<protein>
    <recommendedName>
        <fullName evidence="2">Bacteriophage-related protein</fullName>
    </recommendedName>
</protein>
<organism evidence="1">
    <name type="scientific">bioreactor metagenome</name>
    <dbReference type="NCBI Taxonomy" id="1076179"/>
    <lineage>
        <taxon>unclassified sequences</taxon>
        <taxon>metagenomes</taxon>
        <taxon>ecological metagenomes</taxon>
    </lineage>
</organism>
<accession>A0A644XF24</accession>
<name>A0A644XF24_9ZZZZ</name>
<dbReference type="Gene3D" id="1.10.10.2830">
    <property type="match status" value="1"/>
</dbReference>
<evidence type="ECO:0008006" key="2">
    <source>
        <dbReference type="Google" id="ProtNLM"/>
    </source>
</evidence>
<sequence length="126" mass="14144">MPKIDNLENGNLHIHIPIAFRSCGARRTIIATGDDSEPEKSPLALSLARAFRWEKLLTNGDFASAKEIAAVLKIDPGAVTRRLRMTRLSPKIIHRILSGDIPAKLTDAVLRNPIPELWKEQEERFL</sequence>
<dbReference type="SUPFAM" id="SSF109709">
    <property type="entry name" value="KorB DNA-binding domain-like"/>
    <property type="match status" value="1"/>
</dbReference>